<dbReference type="InterPro" id="IPR036388">
    <property type="entry name" value="WH-like_DNA-bd_sf"/>
</dbReference>
<keyword evidence="4" id="KW-0808">Transferase</keyword>
<evidence type="ECO:0000256" key="1">
    <source>
        <dbReference type="ARBA" id="ARBA00002486"/>
    </source>
</evidence>
<dbReference type="PROSITE" id="PS01125">
    <property type="entry name" value="ROK"/>
    <property type="match status" value="1"/>
</dbReference>
<dbReference type="EMBL" id="FMZA01000001">
    <property type="protein sequence ID" value="SDB94513.1"/>
    <property type="molecule type" value="Genomic_DNA"/>
</dbReference>
<dbReference type="InterPro" id="IPR049874">
    <property type="entry name" value="ROK_cs"/>
</dbReference>
<dbReference type="PANTHER" id="PTHR18964">
    <property type="entry name" value="ROK (REPRESSOR, ORF, KINASE) FAMILY"/>
    <property type="match status" value="1"/>
</dbReference>
<dbReference type="InterPro" id="IPR036390">
    <property type="entry name" value="WH_DNA-bd_sf"/>
</dbReference>
<sequence length="395" mass="43145">MRITGDQYLIKKINKSIVFDTIRQNHPISRAQISETTNLNKGTVSSLVKDLIDDNLVYEIGPGESSGGRRPVMLLFNHVAGFAIGVDLGVNYILTVLTDLEGNPVEEIRTTLENISFDSVISTLFQSIRTLIERAPDSPRGIVGIGIGVPGIVEEKGTVLFAPNLGWKNVNLSEIVKKEFQLPVTVHNEANAGAIGEHLFGAGKDTKNLVYVSVGIGIGTGIIINNDLYKGALGFSGEMGHSVIESHGKKCRCGNRGCWELYASERAFLEQAKTLSIDSADSTEEFNLDWYLQAANEGNDEVIRLFHQAGEYLGIGLTNIVNTFNPELIIIGNRFAKAEKWISQPIRRIVENRALPYHRGHMKIAFSSLGAHSCALGAASVSITNFFSDMKISVE</sequence>
<dbReference type="Gene3D" id="3.30.420.40">
    <property type="match status" value="2"/>
</dbReference>
<dbReference type="Pfam" id="PF00480">
    <property type="entry name" value="ROK"/>
    <property type="match status" value="1"/>
</dbReference>
<evidence type="ECO:0000313" key="4">
    <source>
        <dbReference type="EMBL" id="SDB94513.1"/>
    </source>
</evidence>
<keyword evidence="3" id="KW-0859">Xylose metabolism</keyword>
<dbReference type="InterPro" id="IPR043129">
    <property type="entry name" value="ATPase_NBD"/>
</dbReference>
<keyword evidence="5" id="KW-1185">Reference proteome</keyword>
<dbReference type="SUPFAM" id="SSF46785">
    <property type="entry name" value="Winged helix' DNA-binding domain"/>
    <property type="match status" value="1"/>
</dbReference>
<evidence type="ECO:0000256" key="3">
    <source>
        <dbReference type="ARBA" id="ARBA00022629"/>
    </source>
</evidence>
<accession>A0A1G6HK27</accession>
<comment type="similarity">
    <text evidence="2">Belongs to the ROK (NagC/XylR) family.</text>
</comment>
<comment type="function">
    <text evidence="1">Transcriptional repressor of xylose-utilizing enzymes.</text>
</comment>
<dbReference type="Proteomes" id="UP000199387">
    <property type="component" value="Unassembled WGS sequence"/>
</dbReference>
<dbReference type="AlphaFoldDB" id="A0A1G6HK27"/>
<organism evidence="4 5">
    <name type="scientific">Melghirimyces thermohalophilus</name>
    <dbReference type="NCBI Taxonomy" id="1236220"/>
    <lineage>
        <taxon>Bacteria</taxon>
        <taxon>Bacillati</taxon>
        <taxon>Bacillota</taxon>
        <taxon>Bacilli</taxon>
        <taxon>Bacillales</taxon>
        <taxon>Thermoactinomycetaceae</taxon>
        <taxon>Melghirimyces</taxon>
    </lineage>
</organism>
<name>A0A1G6HK27_9BACL</name>
<keyword evidence="3" id="KW-0119">Carbohydrate metabolism</keyword>
<dbReference type="STRING" id="1236220.SAMN04488112_1018"/>
<gene>
    <name evidence="4" type="ORF">SAMN04488112_1018</name>
</gene>
<dbReference type="CDD" id="cd24076">
    <property type="entry name" value="ASKHA_ATPase_ROK_BsXylR-like"/>
    <property type="match status" value="1"/>
</dbReference>
<protein>
    <submittedName>
        <fullName evidence="4">ROK family protein (Putative glucokinase)</fullName>
    </submittedName>
</protein>
<evidence type="ECO:0000313" key="5">
    <source>
        <dbReference type="Proteomes" id="UP000199387"/>
    </source>
</evidence>
<evidence type="ECO:0000256" key="2">
    <source>
        <dbReference type="ARBA" id="ARBA00006479"/>
    </source>
</evidence>
<dbReference type="Gene3D" id="1.10.10.10">
    <property type="entry name" value="Winged helix-like DNA-binding domain superfamily/Winged helix DNA-binding domain"/>
    <property type="match status" value="1"/>
</dbReference>
<dbReference type="GO" id="GO:0042732">
    <property type="term" value="P:D-xylose metabolic process"/>
    <property type="evidence" value="ECO:0007669"/>
    <property type="project" value="UniProtKB-KW"/>
</dbReference>
<dbReference type="OrthoDB" id="9796533at2"/>
<reference evidence="4 5" key="1">
    <citation type="submission" date="2016-10" db="EMBL/GenBank/DDBJ databases">
        <authorList>
            <person name="de Groot N.N."/>
        </authorList>
    </citation>
    <scope>NUCLEOTIDE SEQUENCE [LARGE SCALE GENOMIC DNA]</scope>
    <source>
        <strain evidence="4 5">DSM 45514</strain>
    </source>
</reference>
<dbReference type="GO" id="GO:0016301">
    <property type="term" value="F:kinase activity"/>
    <property type="evidence" value="ECO:0007669"/>
    <property type="project" value="UniProtKB-KW"/>
</dbReference>
<dbReference type="SUPFAM" id="SSF53067">
    <property type="entry name" value="Actin-like ATPase domain"/>
    <property type="match status" value="1"/>
</dbReference>
<proteinExistence type="inferred from homology"/>
<dbReference type="InterPro" id="IPR000600">
    <property type="entry name" value="ROK"/>
</dbReference>
<dbReference type="RefSeq" id="WP_091565160.1">
    <property type="nucleotide sequence ID" value="NZ_FMZA01000001.1"/>
</dbReference>
<keyword evidence="4" id="KW-0418">Kinase</keyword>
<dbReference type="PANTHER" id="PTHR18964:SF149">
    <property type="entry name" value="BIFUNCTIONAL UDP-N-ACETYLGLUCOSAMINE 2-EPIMERASE_N-ACETYLMANNOSAMINE KINASE"/>
    <property type="match status" value="1"/>
</dbReference>